<dbReference type="GeneID" id="4353382"/>
<name>Q0CEB5_ASPTN</name>
<dbReference type="OrthoDB" id="5424692at2759"/>
<dbReference type="VEuPathDB" id="FungiDB:ATEG_07969"/>
<dbReference type="STRING" id="341663.Q0CEB5"/>
<organism evidence="2 3">
    <name type="scientific">Aspergillus terreus (strain NIH 2624 / FGSC A1156)</name>
    <dbReference type="NCBI Taxonomy" id="341663"/>
    <lineage>
        <taxon>Eukaryota</taxon>
        <taxon>Fungi</taxon>
        <taxon>Dikarya</taxon>
        <taxon>Ascomycota</taxon>
        <taxon>Pezizomycotina</taxon>
        <taxon>Eurotiomycetes</taxon>
        <taxon>Eurotiomycetidae</taxon>
        <taxon>Eurotiales</taxon>
        <taxon>Aspergillaceae</taxon>
        <taxon>Aspergillus</taxon>
        <taxon>Aspergillus subgen. Circumdati</taxon>
    </lineage>
</organism>
<feature type="region of interest" description="Disordered" evidence="1">
    <location>
        <begin position="1"/>
        <end position="260"/>
    </location>
</feature>
<evidence type="ECO:0000313" key="3">
    <source>
        <dbReference type="Proteomes" id="UP000007963"/>
    </source>
</evidence>
<feature type="compositionally biased region" description="Polar residues" evidence="1">
    <location>
        <begin position="58"/>
        <end position="80"/>
    </location>
</feature>
<dbReference type="Proteomes" id="UP000007963">
    <property type="component" value="Unassembled WGS sequence"/>
</dbReference>
<dbReference type="eggNOG" id="ENOG502S8Z8">
    <property type="taxonomic scope" value="Eukaryota"/>
</dbReference>
<sequence>MYRRSSSHSRRGYLRDDPPRGPVARRSRSPFQAGRTDRYGGSYPGQRRRTPSPRGAPSTYNSAPGSMPNSRRTSPFTDRVSSFPIDARARSPNPSEHRRMSRNSENSQSYPERTPPVRTRLSRDEAMPRSPAPDQPTVRAGRAPDHDTYGPSRGTGDQWRDSNRFSATSPANIPSHPKASNAFQSQSPPSGPSHGPKALHGRGSNLSLLSAPTRPRGGPNFKENAWGGTPARRGSSLSSHTPPTGPRVSHPPSGPAEMHRHNVYRQGSNAGTPHPRTPKYTNHLAGLPSIVPGGRLLQSNFEFTLEKRLAQLDADRDRLLDQVSECQRQKRAGIRDWEKLDRESSICALKSELAEGHLQRIADGESVQAAAIF</sequence>
<evidence type="ECO:0000313" key="2">
    <source>
        <dbReference type="EMBL" id="EAU31142.1"/>
    </source>
</evidence>
<accession>Q0CEB5</accession>
<evidence type="ECO:0000256" key="1">
    <source>
        <dbReference type="SAM" id="MobiDB-lite"/>
    </source>
</evidence>
<protein>
    <recommendedName>
        <fullName evidence="4">Serine/arginine repetitive matrix protein 1</fullName>
    </recommendedName>
</protein>
<dbReference type="RefSeq" id="XP_001216590.1">
    <property type="nucleotide sequence ID" value="XM_001216590.1"/>
</dbReference>
<gene>
    <name evidence="2" type="ORF">ATEG_07969</name>
</gene>
<dbReference type="AlphaFoldDB" id="Q0CEB5"/>
<feature type="compositionally biased region" description="Basic residues" evidence="1">
    <location>
        <begin position="1"/>
        <end position="12"/>
    </location>
</feature>
<evidence type="ECO:0008006" key="4">
    <source>
        <dbReference type="Google" id="ProtNLM"/>
    </source>
</evidence>
<dbReference type="EMBL" id="CH476605">
    <property type="protein sequence ID" value="EAU31142.1"/>
    <property type="molecule type" value="Genomic_DNA"/>
</dbReference>
<proteinExistence type="predicted"/>
<dbReference type="OMA" id="QAHESRM"/>
<feature type="compositionally biased region" description="Low complexity" evidence="1">
    <location>
        <begin position="184"/>
        <end position="196"/>
    </location>
</feature>
<dbReference type="HOGENOM" id="CLU_024585_0_0_1"/>
<reference evidence="3" key="1">
    <citation type="submission" date="2005-09" db="EMBL/GenBank/DDBJ databases">
        <title>Annotation of the Aspergillus terreus NIH2624 genome.</title>
        <authorList>
            <person name="Birren B.W."/>
            <person name="Lander E.S."/>
            <person name="Galagan J.E."/>
            <person name="Nusbaum C."/>
            <person name="Devon K."/>
            <person name="Henn M."/>
            <person name="Ma L.-J."/>
            <person name="Jaffe D.B."/>
            <person name="Butler J."/>
            <person name="Alvarez P."/>
            <person name="Gnerre S."/>
            <person name="Grabherr M."/>
            <person name="Kleber M."/>
            <person name="Mauceli E.W."/>
            <person name="Brockman W."/>
            <person name="Rounsley S."/>
            <person name="Young S.K."/>
            <person name="LaButti K."/>
            <person name="Pushparaj V."/>
            <person name="DeCaprio D."/>
            <person name="Crawford M."/>
            <person name="Koehrsen M."/>
            <person name="Engels R."/>
            <person name="Montgomery P."/>
            <person name="Pearson M."/>
            <person name="Howarth C."/>
            <person name="Larson L."/>
            <person name="Luoma S."/>
            <person name="White J."/>
            <person name="Alvarado L."/>
            <person name="Kodira C.D."/>
            <person name="Zeng Q."/>
            <person name="Oleary S."/>
            <person name="Yandava C."/>
            <person name="Denning D.W."/>
            <person name="Nierman W.C."/>
            <person name="Milne T."/>
            <person name="Madden K."/>
        </authorList>
    </citation>
    <scope>NUCLEOTIDE SEQUENCE [LARGE SCALE GENOMIC DNA]</scope>
    <source>
        <strain evidence="3">NIH 2624 / FGSC A1156</strain>
    </source>
</reference>